<keyword evidence="3" id="KW-0547">Nucleotide-binding</keyword>
<dbReference type="eggNOG" id="arCOG02818">
    <property type="taxonomic scope" value="Archaea"/>
</dbReference>
<dbReference type="Proteomes" id="UP000009231">
    <property type="component" value="Chromosome"/>
</dbReference>
<dbReference type="RefSeq" id="WP_013824926.1">
    <property type="nucleotide sequence ID" value="NC_015574.1"/>
</dbReference>
<dbReference type="SUPFAM" id="SSF53623">
    <property type="entry name" value="MurD-like peptide ligases, catalytic domain"/>
    <property type="match status" value="1"/>
</dbReference>
<evidence type="ECO:0000256" key="1">
    <source>
        <dbReference type="ARBA" id="ARBA00022598"/>
    </source>
</evidence>
<dbReference type="InterPro" id="IPR018109">
    <property type="entry name" value="Folylpolyglutamate_synth_CS"/>
</dbReference>
<reference evidence="7 8" key="1">
    <citation type="journal article" date="2014" name="Int. J. Syst. Evol. Microbiol.">
        <title>Methanobacterium paludis sp. nov. and a novel strain of Methanobacterium lacus isolated from northern peatlands.</title>
        <authorList>
            <person name="Cadillo-Quiroz H."/>
            <person name="Brauer S.L."/>
            <person name="Goodson N."/>
            <person name="Yavitt J.B."/>
            <person name="Zinder S.H."/>
        </authorList>
    </citation>
    <scope>NUCLEOTIDE SEQUENCE [LARGE SCALE GENOMIC DNA]</scope>
    <source>
        <strain evidence="8">DSM 25820 / JCM 18151 / SWAN1</strain>
    </source>
</reference>
<organism evidence="7 8">
    <name type="scientific">Methanobacterium paludis (strain DSM 25820 / JCM 18151 / SWAN1)</name>
    <dbReference type="NCBI Taxonomy" id="868131"/>
    <lineage>
        <taxon>Archaea</taxon>
        <taxon>Methanobacteriati</taxon>
        <taxon>Methanobacteriota</taxon>
        <taxon>Methanomada group</taxon>
        <taxon>Methanobacteria</taxon>
        <taxon>Methanobacteriales</taxon>
        <taxon>Methanobacteriaceae</taxon>
        <taxon>Methanobacterium</taxon>
    </lineage>
</organism>
<dbReference type="EMBL" id="CP002772">
    <property type="protein sequence ID" value="AEG17424.1"/>
    <property type="molecule type" value="Genomic_DNA"/>
</dbReference>
<dbReference type="SUPFAM" id="SSF51984">
    <property type="entry name" value="MurCD N-terminal domain"/>
    <property type="match status" value="1"/>
</dbReference>
<proteinExistence type="predicted"/>
<evidence type="ECO:0000313" key="8">
    <source>
        <dbReference type="Proteomes" id="UP000009231"/>
    </source>
</evidence>
<dbReference type="Pfam" id="PF08245">
    <property type="entry name" value="Mur_ligase_M"/>
    <property type="match status" value="1"/>
</dbReference>
<dbReference type="InterPro" id="IPR036565">
    <property type="entry name" value="Mur-like_cat_sf"/>
</dbReference>
<protein>
    <submittedName>
        <fullName evidence="7">UDP-N-acetylmuramoyl-L-alanine--D-glutamate ligase</fullName>
        <ecNumber evidence="7">6.3.2.9</ecNumber>
    </submittedName>
</protein>
<dbReference type="GO" id="GO:0004326">
    <property type="term" value="F:tetrahydrofolylpolyglutamate synthase activity"/>
    <property type="evidence" value="ECO:0007669"/>
    <property type="project" value="InterPro"/>
</dbReference>
<dbReference type="KEGG" id="mew:MSWAN_0381"/>
<keyword evidence="8" id="KW-1185">Reference proteome</keyword>
<evidence type="ECO:0000256" key="5">
    <source>
        <dbReference type="ARBA" id="ARBA00023306"/>
    </source>
</evidence>
<dbReference type="PANTHER" id="PTHR43692">
    <property type="entry name" value="UDP-N-ACETYLMURAMOYLALANINE--D-GLUTAMATE LIGASE"/>
    <property type="match status" value="1"/>
</dbReference>
<name>F6D3K7_METPW</name>
<dbReference type="GO" id="GO:0008764">
    <property type="term" value="F:UDP-N-acetylmuramoylalanine-D-glutamate ligase activity"/>
    <property type="evidence" value="ECO:0007669"/>
    <property type="project" value="UniProtKB-EC"/>
</dbReference>
<keyword evidence="1 7" id="KW-0436">Ligase</keyword>
<dbReference type="STRING" id="868131.MSWAN_0381"/>
<dbReference type="PROSITE" id="PS01011">
    <property type="entry name" value="FOLYLPOLYGLU_SYNT_1"/>
    <property type="match status" value="1"/>
</dbReference>
<feature type="domain" description="Mur ligase central" evidence="6">
    <location>
        <begin position="98"/>
        <end position="211"/>
    </location>
</feature>
<dbReference type="GO" id="GO:0051301">
    <property type="term" value="P:cell division"/>
    <property type="evidence" value="ECO:0007669"/>
    <property type="project" value="UniProtKB-KW"/>
</dbReference>
<evidence type="ECO:0000256" key="3">
    <source>
        <dbReference type="ARBA" id="ARBA00022741"/>
    </source>
</evidence>
<gene>
    <name evidence="7" type="ordered locus">MSWAN_0381</name>
</gene>
<evidence type="ECO:0000259" key="6">
    <source>
        <dbReference type="Pfam" id="PF08245"/>
    </source>
</evidence>
<dbReference type="GO" id="GO:0005524">
    <property type="term" value="F:ATP binding"/>
    <property type="evidence" value="ECO:0007669"/>
    <property type="project" value="UniProtKB-KW"/>
</dbReference>
<dbReference type="EC" id="6.3.2.9" evidence="7"/>
<dbReference type="GO" id="GO:0005737">
    <property type="term" value="C:cytoplasm"/>
    <property type="evidence" value="ECO:0007669"/>
    <property type="project" value="InterPro"/>
</dbReference>
<keyword evidence="5" id="KW-0131">Cell cycle</keyword>
<keyword evidence="2" id="KW-0132">Cell division</keyword>
<accession>F6D3K7</accession>
<dbReference type="Gene3D" id="3.40.1190.10">
    <property type="entry name" value="Mur-like, catalytic domain"/>
    <property type="match status" value="1"/>
</dbReference>
<dbReference type="HOGENOM" id="CLU_629483_0_0_2"/>
<evidence type="ECO:0000256" key="2">
    <source>
        <dbReference type="ARBA" id="ARBA00022618"/>
    </source>
</evidence>
<dbReference type="GeneID" id="10667865"/>
<dbReference type="PANTHER" id="PTHR43692:SF1">
    <property type="entry name" value="UDP-N-ACETYLMURAMOYLALANINE--D-GLUTAMATE LIGASE"/>
    <property type="match status" value="1"/>
</dbReference>
<dbReference type="InterPro" id="IPR013221">
    <property type="entry name" value="Mur_ligase_cen"/>
</dbReference>
<dbReference type="OrthoDB" id="76119at2157"/>
<dbReference type="InterPro" id="IPR005762">
    <property type="entry name" value="MurD"/>
</dbReference>
<keyword evidence="4" id="KW-0067">ATP-binding</keyword>
<dbReference type="AlphaFoldDB" id="F6D3K7"/>
<dbReference type="Pfam" id="PF21799">
    <property type="entry name" value="MurD-like_N"/>
    <property type="match status" value="1"/>
</dbReference>
<dbReference type="Gene3D" id="3.40.50.720">
    <property type="entry name" value="NAD(P)-binding Rossmann-like Domain"/>
    <property type="match status" value="1"/>
</dbReference>
<dbReference type="GO" id="GO:0008360">
    <property type="term" value="P:regulation of cell shape"/>
    <property type="evidence" value="ECO:0007669"/>
    <property type="project" value="InterPro"/>
</dbReference>
<evidence type="ECO:0000256" key="4">
    <source>
        <dbReference type="ARBA" id="ARBA00022840"/>
    </source>
</evidence>
<evidence type="ECO:0000313" key="7">
    <source>
        <dbReference type="EMBL" id="AEG17424.1"/>
    </source>
</evidence>
<sequence>MKVAVVGLGKEGKNAVKSLLSHGHHVYASDMNKQIELNDFNDVDIDLGHHDLDKINSSDAVVLSPGLWSSKIAEKIKSKNKILSDVLTSHRSIFTIGVTGTNGKTTTCFMIKSILEKSGLNVLIGGNAGGGFDGYTELILEASSNKNYDVIIVEVCDMTLDFCDQNFDFDVAVVTNIGHDHMDFHKSLENYSASICRFLNGKKAILNKNNEFLLNLEDCGSETFFFNKYDGNLKVFGEFNRQNAAAASNVGKLLNIAEGDINEALKNFEGVKGRTTTLKLKGSMVIIGKTDNVDATSAVFKESNFDVIIIGTPRKGEMCRFDILNEVSKVNPRIAALFPGLDNTTDMAIEILRNDGYRGTIKVLNNVEQVVDFTIQCAKQYKNIFIGGNGQQRLIEIQNTLQKPH</sequence>